<reference evidence="1 2" key="2">
    <citation type="submission" date="2018-11" db="EMBL/GenBank/DDBJ databases">
        <authorList>
            <consortium name="Pathogen Informatics"/>
        </authorList>
    </citation>
    <scope>NUCLEOTIDE SEQUENCE [LARGE SCALE GENOMIC DNA]</scope>
</reference>
<evidence type="ECO:0000313" key="1">
    <source>
        <dbReference type="EMBL" id="VDM29899.1"/>
    </source>
</evidence>
<dbReference type="AlphaFoldDB" id="A0A183U6R2"/>
<accession>A0A183U6R2</accession>
<proteinExistence type="predicted"/>
<evidence type="ECO:0000313" key="3">
    <source>
        <dbReference type="WBParaSite" id="TCNE_0000418201-mRNA-1"/>
    </source>
</evidence>
<protein>
    <submittedName>
        <fullName evidence="3">Endophilin-B1</fullName>
    </submittedName>
</protein>
<dbReference type="EMBL" id="UYWY01006546">
    <property type="protein sequence ID" value="VDM29899.1"/>
    <property type="molecule type" value="Genomic_DNA"/>
</dbReference>
<dbReference type="WBParaSite" id="TCNE_0000418201-mRNA-1">
    <property type="protein sequence ID" value="TCNE_0000418201-mRNA-1"/>
    <property type="gene ID" value="TCNE_0000418201"/>
</dbReference>
<reference evidence="3" key="1">
    <citation type="submission" date="2016-06" db="UniProtKB">
        <authorList>
            <consortium name="WormBaseParasite"/>
        </authorList>
    </citation>
    <scope>IDENTIFICATION</scope>
</reference>
<keyword evidence="2" id="KW-1185">Reference proteome</keyword>
<gene>
    <name evidence="1" type="ORF">TCNE_LOCUS4182</name>
</gene>
<sequence>MASRYMQEVTKDCIEKRMDTGLDLTSASREAAPRIAGPGEATDIAQVIGALSGVVEGIARHSLSQDVQDFFQTCKFLPLTKSCSFLVSFLRSYYQQP</sequence>
<evidence type="ECO:0000313" key="2">
    <source>
        <dbReference type="Proteomes" id="UP000050794"/>
    </source>
</evidence>
<name>A0A183U6R2_TOXCA</name>
<dbReference type="Proteomes" id="UP000050794">
    <property type="component" value="Unassembled WGS sequence"/>
</dbReference>
<organism evidence="2 3">
    <name type="scientific">Toxocara canis</name>
    <name type="common">Canine roundworm</name>
    <dbReference type="NCBI Taxonomy" id="6265"/>
    <lineage>
        <taxon>Eukaryota</taxon>
        <taxon>Metazoa</taxon>
        <taxon>Ecdysozoa</taxon>
        <taxon>Nematoda</taxon>
        <taxon>Chromadorea</taxon>
        <taxon>Rhabditida</taxon>
        <taxon>Spirurina</taxon>
        <taxon>Ascaridomorpha</taxon>
        <taxon>Ascaridoidea</taxon>
        <taxon>Toxocaridae</taxon>
        <taxon>Toxocara</taxon>
    </lineage>
</organism>